<organism evidence="2 3">
    <name type="scientific">Paenibacillus wynnii</name>
    <dbReference type="NCBI Taxonomy" id="268407"/>
    <lineage>
        <taxon>Bacteria</taxon>
        <taxon>Bacillati</taxon>
        <taxon>Bacillota</taxon>
        <taxon>Bacilli</taxon>
        <taxon>Bacillales</taxon>
        <taxon>Paenibacillaceae</taxon>
        <taxon>Paenibacillus</taxon>
    </lineage>
</organism>
<gene>
    <name evidence="2" type="ORF">PWYN_01560</name>
</gene>
<accession>A0A098MFR7</accession>
<keyword evidence="1" id="KW-0472">Membrane</keyword>
<feature type="transmembrane region" description="Helical" evidence="1">
    <location>
        <begin position="6"/>
        <end position="22"/>
    </location>
</feature>
<keyword evidence="1" id="KW-1133">Transmembrane helix</keyword>
<comment type="caution">
    <text evidence="2">The sequence shown here is derived from an EMBL/GenBank/DDBJ whole genome shotgun (WGS) entry which is preliminary data.</text>
</comment>
<evidence type="ECO:0008006" key="4">
    <source>
        <dbReference type="Google" id="ProtNLM"/>
    </source>
</evidence>
<proteinExistence type="predicted"/>
<reference evidence="2 3" key="1">
    <citation type="submission" date="2014-08" db="EMBL/GenBank/DDBJ databases">
        <authorList>
            <person name="den Bakker H.C."/>
        </authorList>
    </citation>
    <scope>NUCLEOTIDE SEQUENCE [LARGE SCALE GENOMIC DNA]</scope>
    <source>
        <strain evidence="2 3">DSM 18334</strain>
    </source>
</reference>
<dbReference type="EMBL" id="JQCR01000001">
    <property type="protein sequence ID" value="KGE20893.1"/>
    <property type="molecule type" value="Genomic_DNA"/>
</dbReference>
<reference evidence="2 3" key="2">
    <citation type="submission" date="2014-10" db="EMBL/GenBank/DDBJ databases">
        <title>Comparative genomics of the Paenibacillus odorifer group.</title>
        <authorList>
            <person name="Tsai Y.-C."/>
            <person name="Martin N."/>
            <person name="Korlach J."/>
            <person name="Wiedmann M."/>
        </authorList>
    </citation>
    <scope>NUCLEOTIDE SEQUENCE [LARGE SCALE GENOMIC DNA]</scope>
    <source>
        <strain evidence="2 3">DSM 18334</strain>
    </source>
</reference>
<evidence type="ECO:0000313" key="3">
    <source>
        <dbReference type="Proteomes" id="UP000029734"/>
    </source>
</evidence>
<name>A0A098MFR7_9BACL</name>
<dbReference type="OrthoDB" id="2627291at2"/>
<evidence type="ECO:0000256" key="1">
    <source>
        <dbReference type="SAM" id="Phobius"/>
    </source>
</evidence>
<keyword evidence="3" id="KW-1185">Reference proteome</keyword>
<dbReference type="eggNOG" id="ENOG5033GH1">
    <property type="taxonomic scope" value="Bacteria"/>
</dbReference>
<keyword evidence="1" id="KW-0812">Transmembrane</keyword>
<protein>
    <recommendedName>
        <fullName evidence="4">DUF2933 domain-containing protein</fullName>
    </recommendedName>
</protein>
<dbReference type="RefSeq" id="WP_036647658.1">
    <property type="nucleotide sequence ID" value="NZ_JQCR01000001.1"/>
</dbReference>
<evidence type="ECO:0000313" key="2">
    <source>
        <dbReference type="EMBL" id="KGE20893.1"/>
    </source>
</evidence>
<sequence>MDWSLLLLLICPLMMVYMMFGMKGMHGRGSHSNQSQTDWTLHQDYNELKVQNERMKQEILNLSQ</sequence>
<dbReference type="Proteomes" id="UP000029734">
    <property type="component" value="Unassembled WGS sequence"/>
</dbReference>
<dbReference type="AlphaFoldDB" id="A0A098MFR7"/>